<evidence type="ECO:0000256" key="8">
    <source>
        <dbReference type="ARBA" id="ARBA00022777"/>
    </source>
</evidence>
<name>A0A9W6K6A8_9PSED</name>
<feature type="domain" description="HAMP" evidence="15">
    <location>
        <begin position="184"/>
        <end position="236"/>
    </location>
</feature>
<proteinExistence type="predicted"/>
<dbReference type="SUPFAM" id="SSF47384">
    <property type="entry name" value="Homodimeric domain of signal transducing histidine kinase"/>
    <property type="match status" value="1"/>
</dbReference>
<comment type="subcellular location">
    <subcellularLocation>
        <location evidence="2">Membrane</location>
        <topology evidence="2">Multi-pass membrane protein</topology>
    </subcellularLocation>
</comment>
<evidence type="ECO:0000259" key="15">
    <source>
        <dbReference type="PROSITE" id="PS50885"/>
    </source>
</evidence>
<dbReference type="PANTHER" id="PTHR45436:SF14">
    <property type="entry name" value="SENSOR PROTEIN QSEC"/>
    <property type="match status" value="1"/>
</dbReference>
<keyword evidence="6 13" id="KW-0812">Transmembrane</keyword>
<dbReference type="PRINTS" id="PR00344">
    <property type="entry name" value="BCTRLSENSOR"/>
</dbReference>
<reference evidence="16" key="2">
    <citation type="submission" date="2023-01" db="EMBL/GenBank/DDBJ databases">
        <authorList>
            <person name="Sun Q."/>
            <person name="Evtushenko L."/>
        </authorList>
    </citation>
    <scope>NUCLEOTIDE SEQUENCE</scope>
    <source>
        <strain evidence="16">VKM B-2935</strain>
    </source>
</reference>
<evidence type="ECO:0000256" key="12">
    <source>
        <dbReference type="ARBA" id="ARBA00023136"/>
    </source>
</evidence>
<evidence type="ECO:0000256" key="13">
    <source>
        <dbReference type="SAM" id="Phobius"/>
    </source>
</evidence>
<accession>A0A9W6K6A8</accession>
<dbReference type="SUPFAM" id="SSF55874">
    <property type="entry name" value="ATPase domain of HSP90 chaperone/DNA topoisomerase II/histidine kinase"/>
    <property type="match status" value="1"/>
</dbReference>
<dbReference type="GO" id="GO:0005886">
    <property type="term" value="C:plasma membrane"/>
    <property type="evidence" value="ECO:0007669"/>
    <property type="project" value="TreeGrafter"/>
</dbReference>
<evidence type="ECO:0000256" key="3">
    <source>
        <dbReference type="ARBA" id="ARBA00012438"/>
    </source>
</evidence>
<keyword evidence="5" id="KW-0808">Transferase</keyword>
<dbReference type="AlphaFoldDB" id="A0A9W6K6A8"/>
<gene>
    <name evidence="16" type="ORF">GCM10017655_15520</name>
</gene>
<keyword evidence="12 13" id="KW-0472">Membrane</keyword>
<dbReference type="PANTHER" id="PTHR45436">
    <property type="entry name" value="SENSOR HISTIDINE KINASE YKOH"/>
    <property type="match status" value="1"/>
</dbReference>
<dbReference type="PROSITE" id="PS50109">
    <property type="entry name" value="HIS_KIN"/>
    <property type="match status" value="1"/>
</dbReference>
<evidence type="ECO:0000256" key="10">
    <source>
        <dbReference type="ARBA" id="ARBA00022989"/>
    </source>
</evidence>
<dbReference type="SMART" id="SM00387">
    <property type="entry name" value="HATPase_c"/>
    <property type="match status" value="1"/>
</dbReference>
<evidence type="ECO:0000313" key="16">
    <source>
        <dbReference type="EMBL" id="GLK88490.1"/>
    </source>
</evidence>
<keyword evidence="9" id="KW-0067">ATP-binding</keyword>
<comment type="caution">
    <text evidence="16">The sequence shown here is derived from an EMBL/GenBank/DDBJ whole genome shotgun (WGS) entry which is preliminary data.</text>
</comment>
<evidence type="ECO:0000256" key="9">
    <source>
        <dbReference type="ARBA" id="ARBA00022840"/>
    </source>
</evidence>
<keyword evidence="10 13" id="KW-1133">Transmembrane helix</keyword>
<dbReference type="InterPro" id="IPR004358">
    <property type="entry name" value="Sig_transdc_His_kin-like_C"/>
</dbReference>
<protein>
    <recommendedName>
        <fullName evidence="3">histidine kinase</fullName>
        <ecNumber evidence="3">2.7.13.3</ecNumber>
    </recommendedName>
</protein>
<dbReference type="InterPro" id="IPR050428">
    <property type="entry name" value="TCS_sensor_his_kinase"/>
</dbReference>
<dbReference type="SMART" id="SM00388">
    <property type="entry name" value="HisKA"/>
    <property type="match status" value="1"/>
</dbReference>
<dbReference type="CDD" id="cd00075">
    <property type="entry name" value="HATPase"/>
    <property type="match status" value="1"/>
</dbReference>
<dbReference type="InterPro" id="IPR013727">
    <property type="entry name" value="2CSK_N"/>
</dbReference>
<dbReference type="InterPro" id="IPR003660">
    <property type="entry name" value="HAMP_dom"/>
</dbReference>
<dbReference type="GO" id="GO:0000155">
    <property type="term" value="F:phosphorelay sensor kinase activity"/>
    <property type="evidence" value="ECO:0007669"/>
    <property type="project" value="InterPro"/>
</dbReference>
<dbReference type="Gene3D" id="3.30.565.10">
    <property type="entry name" value="Histidine kinase-like ATPase, C-terminal domain"/>
    <property type="match status" value="1"/>
</dbReference>
<dbReference type="InterPro" id="IPR036890">
    <property type="entry name" value="HATPase_C_sf"/>
</dbReference>
<evidence type="ECO:0000256" key="6">
    <source>
        <dbReference type="ARBA" id="ARBA00022692"/>
    </source>
</evidence>
<dbReference type="GO" id="GO:0005524">
    <property type="term" value="F:ATP binding"/>
    <property type="evidence" value="ECO:0007669"/>
    <property type="project" value="UniProtKB-KW"/>
</dbReference>
<comment type="catalytic activity">
    <reaction evidence="1">
        <text>ATP + protein L-histidine = ADP + protein N-phospho-L-histidine.</text>
        <dbReference type="EC" id="2.7.13.3"/>
    </reaction>
</comment>
<dbReference type="InterPro" id="IPR003594">
    <property type="entry name" value="HATPase_dom"/>
</dbReference>
<keyword evidence="11" id="KW-0902">Two-component regulatory system</keyword>
<keyword evidence="17" id="KW-1185">Reference proteome</keyword>
<evidence type="ECO:0000256" key="1">
    <source>
        <dbReference type="ARBA" id="ARBA00000085"/>
    </source>
</evidence>
<feature type="transmembrane region" description="Helical" evidence="13">
    <location>
        <begin position="165"/>
        <end position="187"/>
    </location>
</feature>
<keyword evidence="7" id="KW-0547">Nucleotide-binding</keyword>
<dbReference type="Proteomes" id="UP001143328">
    <property type="component" value="Unassembled WGS sequence"/>
</dbReference>
<dbReference type="Pfam" id="PF08521">
    <property type="entry name" value="2CSK_N"/>
    <property type="match status" value="1"/>
</dbReference>
<keyword evidence="8 16" id="KW-0418">Kinase</keyword>
<sequence>MTSLRHRTLWLVLALLVLGTLTITAYNLHDSKHEITEIYDAQLAQSARLLQGVVQMPLPDEQRQQLYQAFNDALSQAGHHKIGHPYEGKMAFQVWDLKGQSLVRSASMPVLEQPPATVGFSSLDVNGVGWHGFLLPDEEHGLRIWVGERDDVRQDLVDRIVRHTLIPNLIGIVLLAILVWLAIGWGLKPLQNMAQVIRARHAESLEPLQLVPLPKELEPMQAAINRLLSQIEHSIQRERRFIGDAAHEMRTPLAILRIHVQNALEATDESQRDAALQFLLGGVDRLSRVVNQLLIMARVEPETARHNWQPMEIDSVVRQTLAELTPWTLGKGLDLSLDVAPGQYTLRSDAEAIGIALQNLVTNAANFSPPAGEVTVVLSRRDTGYRICVRDHGPGVNEEKVERLFERFYSCDNPNGAGLGLSIVQTIANRLGGSIELVNHSDGGLVATLFIPHSSASNT</sequence>
<evidence type="ECO:0000256" key="5">
    <source>
        <dbReference type="ARBA" id="ARBA00022679"/>
    </source>
</evidence>
<evidence type="ECO:0000256" key="4">
    <source>
        <dbReference type="ARBA" id="ARBA00022553"/>
    </source>
</evidence>
<evidence type="ECO:0000256" key="2">
    <source>
        <dbReference type="ARBA" id="ARBA00004141"/>
    </source>
</evidence>
<dbReference type="Pfam" id="PF00512">
    <property type="entry name" value="HisKA"/>
    <property type="match status" value="1"/>
</dbReference>
<reference evidence="16" key="1">
    <citation type="journal article" date="2014" name="Int. J. Syst. Evol. Microbiol.">
        <title>Complete genome sequence of Corynebacterium casei LMG S-19264T (=DSM 44701T), isolated from a smear-ripened cheese.</title>
        <authorList>
            <consortium name="US DOE Joint Genome Institute (JGI-PGF)"/>
            <person name="Walter F."/>
            <person name="Albersmeier A."/>
            <person name="Kalinowski J."/>
            <person name="Ruckert C."/>
        </authorList>
    </citation>
    <scope>NUCLEOTIDE SEQUENCE</scope>
    <source>
        <strain evidence="16">VKM B-2935</strain>
    </source>
</reference>
<dbReference type="Gene3D" id="1.10.287.130">
    <property type="match status" value="1"/>
</dbReference>
<dbReference type="PROSITE" id="PS50885">
    <property type="entry name" value="HAMP"/>
    <property type="match status" value="1"/>
</dbReference>
<evidence type="ECO:0000256" key="7">
    <source>
        <dbReference type="ARBA" id="ARBA00022741"/>
    </source>
</evidence>
<dbReference type="InterPro" id="IPR036097">
    <property type="entry name" value="HisK_dim/P_sf"/>
</dbReference>
<evidence type="ECO:0000313" key="17">
    <source>
        <dbReference type="Proteomes" id="UP001143328"/>
    </source>
</evidence>
<dbReference type="CDD" id="cd00082">
    <property type="entry name" value="HisKA"/>
    <property type="match status" value="1"/>
</dbReference>
<dbReference type="RefSeq" id="WP_271194701.1">
    <property type="nucleotide sequence ID" value="NZ_BSFN01000003.1"/>
</dbReference>
<organism evidence="16 17">
    <name type="scientific">Pseudomonas turukhanskensis</name>
    <dbReference type="NCBI Taxonomy" id="1806536"/>
    <lineage>
        <taxon>Bacteria</taxon>
        <taxon>Pseudomonadati</taxon>
        <taxon>Pseudomonadota</taxon>
        <taxon>Gammaproteobacteria</taxon>
        <taxon>Pseudomonadales</taxon>
        <taxon>Pseudomonadaceae</taxon>
        <taxon>Pseudomonas</taxon>
    </lineage>
</organism>
<dbReference type="InterPro" id="IPR005467">
    <property type="entry name" value="His_kinase_dom"/>
</dbReference>
<dbReference type="InterPro" id="IPR003661">
    <property type="entry name" value="HisK_dim/P_dom"/>
</dbReference>
<keyword evidence="4" id="KW-0597">Phosphoprotein</keyword>
<evidence type="ECO:0000256" key="11">
    <source>
        <dbReference type="ARBA" id="ARBA00023012"/>
    </source>
</evidence>
<dbReference type="Pfam" id="PF02518">
    <property type="entry name" value="HATPase_c"/>
    <property type="match status" value="1"/>
</dbReference>
<evidence type="ECO:0000259" key="14">
    <source>
        <dbReference type="PROSITE" id="PS50109"/>
    </source>
</evidence>
<dbReference type="EC" id="2.7.13.3" evidence="3"/>
<dbReference type="EMBL" id="BSFN01000003">
    <property type="protein sequence ID" value="GLK88490.1"/>
    <property type="molecule type" value="Genomic_DNA"/>
</dbReference>
<feature type="domain" description="Histidine kinase" evidence="14">
    <location>
        <begin position="244"/>
        <end position="455"/>
    </location>
</feature>